<dbReference type="CDD" id="cd18580">
    <property type="entry name" value="ABC_6TM_ABCC_D2"/>
    <property type="match status" value="1"/>
</dbReference>
<dbReference type="InterPro" id="IPR044726">
    <property type="entry name" value="ABCC_6TM_D2"/>
</dbReference>
<dbReference type="Pfam" id="PF00005">
    <property type="entry name" value="ABC_tran"/>
    <property type="match status" value="2"/>
</dbReference>
<keyword evidence="9" id="KW-1278">Translocase</keyword>
<evidence type="ECO:0000256" key="4">
    <source>
        <dbReference type="ARBA" id="ARBA00022448"/>
    </source>
</evidence>
<evidence type="ECO:0000256" key="6">
    <source>
        <dbReference type="ARBA" id="ARBA00022737"/>
    </source>
</evidence>
<keyword evidence="7" id="KW-0547">Nucleotide-binding</keyword>
<dbReference type="PROSITE" id="PS50929">
    <property type="entry name" value="ABC_TM1F"/>
    <property type="match status" value="2"/>
</dbReference>
<keyword evidence="4" id="KW-0813">Transport</keyword>
<dbReference type="GO" id="GO:0005524">
    <property type="term" value="F:ATP binding"/>
    <property type="evidence" value="ECO:0007669"/>
    <property type="project" value="UniProtKB-KW"/>
</dbReference>
<comment type="caution">
    <text evidence="16">The sequence shown here is derived from an EMBL/GenBank/DDBJ whole genome shotgun (WGS) entry which is preliminary data.</text>
</comment>
<keyword evidence="6" id="KW-0677">Repeat</keyword>
<feature type="transmembrane region" description="Helical" evidence="13">
    <location>
        <begin position="160"/>
        <end position="182"/>
    </location>
</feature>
<dbReference type="GO" id="GO:0008559">
    <property type="term" value="F:ABC-type xenobiotic transporter activity"/>
    <property type="evidence" value="ECO:0007669"/>
    <property type="project" value="UniProtKB-EC"/>
</dbReference>
<dbReference type="GO" id="GO:0016020">
    <property type="term" value="C:membrane"/>
    <property type="evidence" value="ECO:0007669"/>
    <property type="project" value="UniProtKB-SubCell"/>
</dbReference>
<evidence type="ECO:0000256" key="11">
    <source>
        <dbReference type="ARBA" id="ARBA00023136"/>
    </source>
</evidence>
<evidence type="ECO:0000256" key="5">
    <source>
        <dbReference type="ARBA" id="ARBA00022692"/>
    </source>
</evidence>
<feature type="transmembrane region" description="Helical" evidence="13">
    <location>
        <begin position="44"/>
        <end position="63"/>
    </location>
</feature>
<feature type="transmembrane region" description="Helical" evidence="13">
    <location>
        <begin position="364"/>
        <end position="381"/>
    </location>
</feature>
<dbReference type="InterPro" id="IPR036640">
    <property type="entry name" value="ABC1_TM_sf"/>
</dbReference>
<feature type="transmembrane region" description="Helical" evidence="13">
    <location>
        <begin position="130"/>
        <end position="148"/>
    </location>
</feature>
<evidence type="ECO:0000313" key="17">
    <source>
        <dbReference type="Proteomes" id="UP000326396"/>
    </source>
</evidence>
<feature type="transmembrane region" description="Helical" evidence="13">
    <location>
        <begin position="1081"/>
        <end position="1099"/>
    </location>
</feature>
<dbReference type="SMART" id="SM00382">
    <property type="entry name" value="AAA"/>
    <property type="match status" value="2"/>
</dbReference>
<comment type="catalytic activity">
    <reaction evidence="12">
        <text>ATP + H2O + xenobioticSide 1 = ADP + phosphate + xenobioticSide 2.</text>
        <dbReference type="EC" id="7.6.2.2"/>
    </reaction>
</comment>
<feature type="transmembrane region" description="Helical" evidence="13">
    <location>
        <begin position="326"/>
        <end position="344"/>
    </location>
</feature>
<feature type="transmembrane region" description="Helical" evidence="13">
    <location>
        <begin position="469"/>
        <end position="486"/>
    </location>
</feature>
<feature type="transmembrane region" description="Helical" evidence="13">
    <location>
        <begin position="942"/>
        <end position="960"/>
    </location>
</feature>
<dbReference type="InterPro" id="IPR044746">
    <property type="entry name" value="ABCC_6TM_D1"/>
</dbReference>
<evidence type="ECO:0000256" key="10">
    <source>
        <dbReference type="ARBA" id="ARBA00022989"/>
    </source>
</evidence>
<evidence type="ECO:0000256" key="9">
    <source>
        <dbReference type="ARBA" id="ARBA00022967"/>
    </source>
</evidence>
<feature type="transmembrane region" description="Helical" evidence="13">
    <location>
        <begin position="980"/>
        <end position="1001"/>
    </location>
</feature>
<feature type="transmembrane region" description="Helical" evidence="13">
    <location>
        <begin position="202"/>
        <end position="224"/>
    </location>
</feature>
<dbReference type="CDD" id="cd18579">
    <property type="entry name" value="ABC_6TM_ABCC_D1"/>
    <property type="match status" value="1"/>
</dbReference>
<dbReference type="Pfam" id="PF00664">
    <property type="entry name" value="ABC_membrane"/>
    <property type="match status" value="2"/>
</dbReference>
<dbReference type="PANTHER" id="PTHR24223:SF362">
    <property type="entry name" value="ABC TRANSPORTER C FAMILY MEMBER 4"/>
    <property type="match status" value="1"/>
</dbReference>
<comment type="subcellular location">
    <subcellularLocation>
        <location evidence="1">Membrane</location>
        <topology evidence="1">Multi-pass membrane protein</topology>
    </subcellularLocation>
</comment>
<evidence type="ECO:0000259" key="15">
    <source>
        <dbReference type="PROSITE" id="PS50929"/>
    </source>
</evidence>
<protein>
    <recommendedName>
        <fullName evidence="3">ABC-type xenobiotic transporter</fullName>
        <ecNumber evidence="3">7.6.2.2</ecNumber>
    </recommendedName>
</protein>
<name>A0A5N6MC64_9ASTR</name>
<dbReference type="Gene3D" id="3.40.50.300">
    <property type="entry name" value="P-loop containing nucleotide triphosphate hydrolases"/>
    <property type="match status" value="2"/>
</dbReference>
<evidence type="ECO:0000256" key="1">
    <source>
        <dbReference type="ARBA" id="ARBA00004141"/>
    </source>
</evidence>
<dbReference type="SUPFAM" id="SSF90123">
    <property type="entry name" value="ABC transporter transmembrane region"/>
    <property type="match status" value="2"/>
</dbReference>
<dbReference type="FunFam" id="3.40.50.300:FF:000163">
    <property type="entry name" value="Multidrug resistance-associated protein member 4"/>
    <property type="match status" value="1"/>
</dbReference>
<evidence type="ECO:0000256" key="7">
    <source>
        <dbReference type="ARBA" id="ARBA00022741"/>
    </source>
</evidence>
<dbReference type="FunFam" id="1.20.1560.10:FF:000003">
    <property type="entry name" value="ABC transporter C family member 10"/>
    <property type="match status" value="1"/>
</dbReference>
<feature type="transmembrane region" description="Helical" evidence="13">
    <location>
        <begin position="537"/>
        <end position="557"/>
    </location>
</feature>
<dbReference type="PROSITE" id="PS00211">
    <property type="entry name" value="ABC_TRANSPORTER_1"/>
    <property type="match status" value="1"/>
</dbReference>
<dbReference type="FunFam" id="3.40.50.300:FF:001048">
    <property type="entry name" value="ABC transporter C family member 4"/>
    <property type="match status" value="1"/>
</dbReference>
<evidence type="ECO:0000256" key="2">
    <source>
        <dbReference type="ARBA" id="ARBA00009726"/>
    </source>
</evidence>
<dbReference type="InterPro" id="IPR003439">
    <property type="entry name" value="ABC_transporter-like_ATP-bd"/>
</dbReference>
<gene>
    <name evidence="16" type="ORF">E3N88_33705</name>
</gene>
<comment type="similarity">
    <text evidence="2">Belongs to the ABC transporter superfamily. ABCC family. Conjugate transporter (TC 3.A.1.208) subfamily.</text>
</comment>
<dbReference type="Proteomes" id="UP000326396">
    <property type="component" value="Linkage Group LG6"/>
</dbReference>
<evidence type="ECO:0000256" key="3">
    <source>
        <dbReference type="ARBA" id="ARBA00012191"/>
    </source>
</evidence>
<dbReference type="SUPFAM" id="SSF52540">
    <property type="entry name" value="P-loop containing nucleoside triphosphate hydrolases"/>
    <property type="match status" value="2"/>
</dbReference>
<dbReference type="CDD" id="cd03250">
    <property type="entry name" value="ABCC_MRP_domain1"/>
    <property type="match status" value="1"/>
</dbReference>
<feature type="domain" description="ABC transmembrane type-1" evidence="15">
    <location>
        <begin position="330"/>
        <end position="607"/>
    </location>
</feature>
<dbReference type="InterPro" id="IPR027417">
    <property type="entry name" value="P-loop_NTPase"/>
</dbReference>
<evidence type="ECO:0000256" key="13">
    <source>
        <dbReference type="SAM" id="Phobius"/>
    </source>
</evidence>
<keyword evidence="5 13" id="KW-0812">Transmembrane</keyword>
<dbReference type="Gene3D" id="1.20.1560.10">
    <property type="entry name" value="ABC transporter type 1, transmembrane domain"/>
    <property type="match status" value="2"/>
</dbReference>
<sequence length="1659" mass="186333">MTSASSWMTSVSCSSTSVVAENASGASLLLQWLKFIFLSPCPQRLLLSSIDVIFLFIIFVFALQKLYSRFNSNSSAINEPLISKNRATVKANFWFKTSLFVTIILTISSLVSSILGFTQQTQSPWKQIDGLSWLIQALSFLTVIVLIIHEKKFQVVNHPFVLRVFWAVNFIIIALFASSAIARLVSGTENTSIFKSGDVISLISLPFSVFLLIVSITGSTGILVTPESEPLHRNGNSNGEFEFNKPSNVSGWASASIPSKFFWLWMNPLLTKGYKSPLKIEDIPTLSPEHRAEKMSTRFEENWPKPHENSKHPVRTTLLRCFWKHVAFNAFLAIVKLSVMYVGPLLIQRFVDYTSGKRTSPYEGYYLILILLVAKFVEVLSSHQFNFHSQKLGMLIRSTLITSLYKKGLRLTCSARQSHGVGQIVNYMAVDAQQLSDMMLHLHAVWLMPLQVSVALAILYSYIGLPTVVALVGLIVVMIYVVMGTRRNNRFQFSIMQNRDLRMKATNEMLNYMRVIKFQAWEDHFNKRIQAFRESEYGWLAKFMISIGGNMIVLWSTPLFVSSLTFGSAIWLGVPLDAGTVFTAMSLFKNLQEPIRTFPQSMIALSQAMISLGRLDGFMLSKELDDGAVERREGCSGGTTVEVIDGSFSWDDEAAEGAVVKNMNFKIKKGELAAIVGTVGSGKSSLLSSVIGEMHKISGKVTVCGSTAYVAQTAWIQNGTIQENILFGLPMDSQKYKQVIKNCCLEKDMEMMEFGDQTEIGERGINLSGGQKQRIQLARAVYQDCDIYLLDDVFSAVDAHTGSDIFKECVRGALRNKTILLVTHQVDFLHNVDQILVMRDGMIVQSGKYDDLLQSGLDFKNLVSAHETSMQLVEIEPATSDITSPKHLQKSPSLHPREENQKVLERSKSSSVIGTSKLIKEEERETGRISLGVYKVYVTEAFGWWGVLIVFLFSILWQASQMASDYWLAYETADDQAASFNPSLFIEVYTAIAGVSFVMVFSRVISSTVLGLQTCQIFFKQILNSILHAPMSFFDTTPSGRILSRASSDQTNIDIFIPFTMALTLSMYITLIGIIIITCQYAWPTVFLLIPLGWLNVWYRGFFLSTSREITRLDSITKAPVIHHFSESISGVMTIRCFKKQDRFVQENVDRVNGNLRMDFHNNGSNEWLGFRLEFIGSLFLCVSTTCMILLPSSIVKPENVGLSLSYGLSLNGALFWAIYMSCFVENRMVSVERIKQFTNIPSEAEWVKKDNPPPSNWPDHGNVELKDLQVRYRPNTPLVIKGITLSIKGGEKIGVVGRTGGGKSTLIQVLFRLVEPSGGSITIDGINIATLGLHDLRSRFGIIPQEPILFEGTVRSNIDPIGQHSDEEIWRSLERCQLNDVVASKPGKLDSAVVDNGDNWSVGQRQLLCLGRVMLKHSRLLFMDEATASVDSQTDAVIQKIIREDFADCTIISIAHRIPTVMDCDRVLVIDADEPCNDLDEKALHTTLEEEEQQDEELDYPKVREFKEFVRKIEREKYALPSTFEVTSAYNPPPKPIMGAAVYPPARESAYTPNYQFPYEKGSFKGEFGKYYNSQWTPWRMAVEWLVGQSSVVGRGGGAGWRSSMSQVGLVAVSPRRVAWSELERVGSRLKVWSWRLRFGVVQWGWHTKWTGFQVLRD</sequence>
<keyword evidence="11 13" id="KW-0472">Membrane</keyword>
<dbReference type="FunFam" id="1.20.1560.10:FF:000002">
    <property type="entry name" value="ABC transporter C family member 5"/>
    <property type="match status" value="1"/>
</dbReference>
<feature type="transmembrane region" description="Helical" evidence="13">
    <location>
        <begin position="569"/>
        <end position="588"/>
    </location>
</feature>
<feature type="transmembrane region" description="Helical" evidence="13">
    <location>
        <begin position="1175"/>
        <end position="1195"/>
    </location>
</feature>
<keyword evidence="8" id="KW-0067">ATP-binding</keyword>
<accession>A0A5N6MC64</accession>
<keyword evidence="10 13" id="KW-1133">Transmembrane helix</keyword>
<evidence type="ECO:0000313" key="16">
    <source>
        <dbReference type="EMBL" id="KAD3338184.1"/>
    </source>
</evidence>
<dbReference type="PANTHER" id="PTHR24223">
    <property type="entry name" value="ATP-BINDING CASSETTE SUB-FAMILY C"/>
    <property type="match status" value="1"/>
</dbReference>
<dbReference type="InterPro" id="IPR050173">
    <property type="entry name" value="ABC_transporter_C-like"/>
</dbReference>
<feature type="domain" description="ABC transmembrane type-1" evidence="15">
    <location>
        <begin position="948"/>
        <end position="1227"/>
    </location>
</feature>
<feature type="transmembrane region" description="Helical" evidence="13">
    <location>
        <begin position="1055"/>
        <end position="1075"/>
    </location>
</feature>
<dbReference type="EC" id="7.6.2.2" evidence="3"/>
<dbReference type="InterPro" id="IPR011527">
    <property type="entry name" value="ABC1_TM_dom"/>
</dbReference>
<dbReference type="InterPro" id="IPR017871">
    <property type="entry name" value="ABC_transporter-like_CS"/>
</dbReference>
<dbReference type="EMBL" id="SZYD01000016">
    <property type="protein sequence ID" value="KAD3338184.1"/>
    <property type="molecule type" value="Genomic_DNA"/>
</dbReference>
<dbReference type="OrthoDB" id="6500128at2759"/>
<evidence type="ECO:0000259" key="14">
    <source>
        <dbReference type="PROSITE" id="PS50893"/>
    </source>
</evidence>
<proteinExistence type="inferred from homology"/>
<feature type="transmembrane region" description="Helical" evidence="13">
    <location>
        <begin position="444"/>
        <end position="463"/>
    </location>
</feature>
<dbReference type="CDD" id="cd03244">
    <property type="entry name" value="ABCC_MRP_domain2"/>
    <property type="match status" value="1"/>
</dbReference>
<keyword evidence="17" id="KW-1185">Reference proteome</keyword>
<evidence type="ECO:0000256" key="8">
    <source>
        <dbReference type="ARBA" id="ARBA00022840"/>
    </source>
</evidence>
<feature type="domain" description="ABC transporter" evidence="14">
    <location>
        <begin position="641"/>
        <end position="865"/>
    </location>
</feature>
<dbReference type="PROSITE" id="PS50893">
    <property type="entry name" value="ABC_TRANSPORTER_2"/>
    <property type="match status" value="2"/>
</dbReference>
<dbReference type="GO" id="GO:0016887">
    <property type="term" value="F:ATP hydrolysis activity"/>
    <property type="evidence" value="ECO:0007669"/>
    <property type="project" value="InterPro"/>
</dbReference>
<dbReference type="InterPro" id="IPR003593">
    <property type="entry name" value="AAA+_ATPase"/>
</dbReference>
<reference evidence="16 17" key="1">
    <citation type="submission" date="2019-05" db="EMBL/GenBank/DDBJ databases">
        <title>Mikania micrantha, genome provides insights into the molecular mechanism of rapid growth.</title>
        <authorList>
            <person name="Liu B."/>
        </authorList>
    </citation>
    <scope>NUCLEOTIDE SEQUENCE [LARGE SCALE GENOMIC DNA]</scope>
    <source>
        <strain evidence="16">NLD-2019</strain>
        <tissue evidence="16">Leaf</tissue>
    </source>
</reference>
<evidence type="ECO:0000256" key="12">
    <source>
        <dbReference type="ARBA" id="ARBA00034018"/>
    </source>
</evidence>
<organism evidence="16 17">
    <name type="scientific">Mikania micrantha</name>
    <name type="common">bitter vine</name>
    <dbReference type="NCBI Taxonomy" id="192012"/>
    <lineage>
        <taxon>Eukaryota</taxon>
        <taxon>Viridiplantae</taxon>
        <taxon>Streptophyta</taxon>
        <taxon>Embryophyta</taxon>
        <taxon>Tracheophyta</taxon>
        <taxon>Spermatophyta</taxon>
        <taxon>Magnoliopsida</taxon>
        <taxon>eudicotyledons</taxon>
        <taxon>Gunneridae</taxon>
        <taxon>Pentapetalae</taxon>
        <taxon>asterids</taxon>
        <taxon>campanulids</taxon>
        <taxon>Asterales</taxon>
        <taxon>Asteraceae</taxon>
        <taxon>Asteroideae</taxon>
        <taxon>Heliantheae alliance</taxon>
        <taxon>Eupatorieae</taxon>
        <taxon>Mikania</taxon>
    </lineage>
</organism>
<feature type="transmembrane region" description="Helical" evidence="13">
    <location>
        <begin position="93"/>
        <end position="118"/>
    </location>
</feature>
<feature type="domain" description="ABC transporter" evidence="14">
    <location>
        <begin position="1264"/>
        <end position="1507"/>
    </location>
</feature>